<evidence type="ECO:0000313" key="1">
    <source>
        <dbReference type="EMBL" id="EGC40488.1"/>
    </source>
</evidence>
<gene>
    <name evidence="1" type="ORF">DICPUDRAFT_146631</name>
</gene>
<dbReference type="OrthoDB" id="21223at2759"/>
<dbReference type="Proteomes" id="UP000001064">
    <property type="component" value="Unassembled WGS sequence"/>
</dbReference>
<accession>F0Z6G9</accession>
<proteinExistence type="predicted"/>
<dbReference type="eggNOG" id="ENOG502RI49">
    <property type="taxonomic scope" value="Eukaryota"/>
</dbReference>
<dbReference type="OMA" id="ICGCERI"/>
<evidence type="ECO:0000313" key="2">
    <source>
        <dbReference type="Proteomes" id="UP000001064"/>
    </source>
</evidence>
<dbReference type="GeneID" id="10503418"/>
<dbReference type="AlphaFoldDB" id="F0Z6G9"/>
<keyword evidence="2" id="KW-1185">Reference proteome</keyword>
<name>F0Z6G9_DICPU</name>
<dbReference type="VEuPathDB" id="AmoebaDB:DICPUDRAFT_146631"/>
<organism evidence="1 2">
    <name type="scientific">Dictyostelium purpureum</name>
    <name type="common">Slime mold</name>
    <dbReference type="NCBI Taxonomy" id="5786"/>
    <lineage>
        <taxon>Eukaryota</taxon>
        <taxon>Amoebozoa</taxon>
        <taxon>Evosea</taxon>
        <taxon>Eumycetozoa</taxon>
        <taxon>Dictyostelia</taxon>
        <taxon>Dictyosteliales</taxon>
        <taxon>Dictyosteliaceae</taxon>
        <taxon>Dictyostelium</taxon>
    </lineage>
</organism>
<sequence length="308" mass="35641">MSFEVLDFIPDSEVNKKRLYEPRFSKRVEENLKKLTIDGDITPYKEKKKKEHTIIDPITKNPVLKKLEKNSILKLLVSFKKGSQLNIRKNRLFKFDVSNTLNDDSQIFLDPIDHRFPDFSQIFLNRFSVSNCINHNPFPIVLHFSGLPKSLGLSFKEKSFNILVPSNTTSVNCSSVKQHLVNGSKKKSNGEDDPIPKPIFESNKIYSHPSIYPTELLLKETPHAFVPCQDTDFGRTCESASLHTNEKYHLFNIFNFCVEVEKSDGSNFKKEDNALVSFEIELKYYFLHYFSGKDKLMEKKEAKLYGKV</sequence>
<dbReference type="RefSeq" id="XP_003283035.1">
    <property type="nucleotide sequence ID" value="XM_003282987.1"/>
</dbReference>
<protein>
    <submittedName>
        <fullName evidence="1">Uncharacterized protein</fullName>
    </submittedName>
</protein>
<dbReference type="FunCoup" id="F0Z6G9">
    <property type="interactions" value="743"/>
</dbReference>
<dbReference type="EMBL" id="GL870942">
    <property type="protein sequence ID" value="EGC40488.1"/>
    <property type="molecule type" value="Genomic_DNA"/>
</dbReference>
<dbReference type="KEGG" id="dpp:DICPUDRAFT_146631"/>
<reference evidence="2" key="1">
    <citation type="journal article" date="2011" name="Genome Biol.">
        <title>Comparative genomics of the social amoebae Dictyostelium discoideum and Dictyostelium purpureum.</title>
        <authorList>
            <consortium name="US DOE Joint Genome Institute (JGI-PGF)"/>
            <person name="Sucgang R."/>
            <person name="Kuo A."/>
            <person name="Tian X."/>
            <person name="Salerno W."/>
            <person name="Parikh A."/>
            <person name="Feasley C.L."/>
            <person name="Dalin E."/>
            <person name="Tu H."/>
            <person name="Huang E."/>
            <person name="Barry K."/>
            <person name="Lindquist E."/>
            <person name="Shapiro H."/>
            <person name="Bruce D."/>
            <person name="Schmutz J."/>
            <person name="Salamov A."/>
            <person name="Fey P."/>
            <person name="Gaudet P."/>
            <person name="Anjard C."/>
            <person name="Babu M.M."/>
            <person name="Basu S."/>
            <person name="Bushmanova Y."/>
            <person name="van der Wel H."/>
            <person name="Katoh-Kurasawa M."/>
            <person name="Dinh C."/>
            <person name="Coutinho P.M."/>
            <person name="Saito T."/>
            <person name="Elias M."/>
            <person name="Schaap P."/>
            <person name="Kay R.R."/>
            <person name="Henrissat B."/>
            <person name="Eichinger L."/>
            <person name="Rivero F."/>
            <person name="Putnam N.H."/>
            <person name="West C.M."/>
            <person name="Loomis W.F."/>
            <person name="Chisholm R.L."/>
            <person name="Shaulsky G."/>
            <person name="Strassmann J.E."/>
            <person name="Queller D.C."/>
            <person name="Kuspa A."/>
            <person name="Grigoriev I.V."/>
        </authorList>
    </citation>
    <scope>NUCLEOTIDE SEQUENCE [LARGE SCALE GENOMIC DNA]</scope>
    <source>
        <strain evidence="2">QSDP1</strain>
    </source>
</reference>
<dbReference type="InParanoid" id="F0Z6G9"/>